<keyword evidence="3 6" id="KW-0812">Transmembrane</keyword>
<keyword evidence="4 6" id="KW-1133">Transmembrane helix</keyword>
<feature type="transmembrane region" description="Helical" evidence="6">
    <location>
        <begin position="387"/>
        <end position="408"/>
    </location>
</feature>
<dbReference type="InterPro" id="IPR025857">
    <property type="entry name" value="MacB_PCD"/>
</dbReference>
<feature type="transmembrane region" description="Helical" evidence="6">
    <location>
        <begin position="429"/>
        <end position="449"/>
    </location>
</feature>
<evidence type="ECO:0000256" key="3">
    <source>
        <dbReference type="ARBA" id="ARBA00022692"/>
    </source>
</evidence>
<feature type="domain" description="ABC3 transporter permease C-terminal" evidence="7">
    <location>
        <begin position="684"/>
        <end position="797"/>
    </location>
</feature>
<evidence type="ECO:0000256" key="4">
    <source>
        <dbReference type="ARBA" id="ARBA00022989"/>
    </source>
</evidence>
<feature type="transmembrane region" description="Helical" evidence="6">
    <location>
        <begin position="763"/>
        <end position="785"/>
    </location>
</feature>
<comment type="caution">
    <text evidence="9">The sequence shown here is derived from an EMBL/GenBank/DDBJ whole genome shotgun (WGS) entry which is preliminary data.</text>
</comment>
<keyword evidence="5 6" id="KW-0472">Membrane</keyword>
<evidence type="ECO:0000256" key="5">
    <source>
        <dbReference type="ARBA" id="ARBA00023136"/>
    </source>
</evidence>
<feature type="transmembrane region" description="Helical" evidence="6">
    <location>
        <begin position="21"/>
        <end position="43"/>
    </location>
</feature>
<dbReference type="PANTHER" id="PTHR30572">
    <property type="entry name" value="MEMBRANE COMPONENT OF TRANSPORTER-RELATED"/>
    <property type="match status" value="1"/>
</dbReference>
<name>A0ABS7N383_9BACT</name>
<organism evidence="9 10">
    <name type="scientific">Algoriphagus marincola</name>
    <dbReference type="NCBI Taxonomy" id="264027"/>
    <lineage>
        <taxon>Bacteria</taxon>
        <taxon>Pseudomonadati</taxon>
        <taxon>Bacteroidota</taxon>
        <taxon>Cytophagia</taxon>
        <taxon>Cytophagales</taxon>
        <taxon>Cyclobacteriaceae</taxon>
        <taxon>Algoriphagus</taxon>
    </lineage>
</organism>
<gene>
    <name evidence="9" type="ORF">KUV23_07275</name>
</gene>
<feature type="transmembrane region" description="Helical" evidence="6">
    <location>
        <begin position="681"/>
        <end position="704"/>
    </location>
</feature>
<evidence type="ECO:0000256" key="6">
    <source>
        <dbReference type="SAM" id="Phobius"/>
    </source>
</evidence>
<dbReference type="InterPro" id="IPR050250">
    <property type="entry name" value="Macrolide_Exporter_MacB"/>
</dbReference>
<evidence type="ECO:0000259" key="8">
    <source>
        <dbReference type="Pfam" id="PF12704"/>
    </source>
</evidence>
<evidence type="ECO:0000313" key="10">
    <source>
        <dbReference type="Proteomes" id="UP000766609"/>
    </source>
</evidence>
<reference evidence="9 10" key="1">
    <citation type="submission" date="2021-06" db="EMBL/GenBank/DDBJ databases">
        <title>44 bacteria genomes isolated from Dapeng, Shenzhen.</title>
        <authorList>
            <person name="Zheng W."/>
            <person name="Yu S."/>
            <person name="Huang Y."/>
        </authorList>
    </citation>
    <scope>NUCLEOTIDE SEQUENCE [LARGE SCALE GENOMIC DNA]</scope>
    <source>
        <strain evidence="9 10">DP5N14-6</strain>
    </source>
</reference>
<dbReference type="Pfam" id="PF12704">
    <property type="entry name" value="MacB_PCD"/>
    <property type="match status" value="1"/>
</dbReference>
<feature type="transmembrane region" description="Helical" evidence="6">
    <location>
        <begin position="341"/>
        <end position="367"/>
    </location>
</feature>
<feature type="domain" description="MacB-like periplasmic core" evidence="8">
    <location>
        <begin position="20"/>
        <end position="251"/>
    </location>
</feature>
<keyword evidence="2" id="KW-1003">Cell membrane</keyword>
<dbReference type="Pfam" id="PF02687">
    <property type="entry name" value="FtsX"/>
    <property type="match status" value="2"/>
</dbReference>
<sequence>MLRHYIKTSIRGIKFHPFYSIVSIFGLSVGLASCLLIFSFWSYEKSYDKFHSNSDQIYRVSELKSLENEVISASASTYSRVGEKLRNDFAGAEAVLRIHPLAQNTSIQFEESIFQQDGILGVENGFFDFFDFEFIAGSASNWKNTPQSVILTESLALKLFGKTDPMGKPIIINGAYGAYGADGYEEFKNYTVAGIIQDIPGNTHLEFSALISLNLYSNPDREFSNWGNSLYTYVKLPKNGNQADLDEALGQIATETFPDSGLQFYSLGLEDIHLKSSLLNEFKSNGSEQALYLLAALAVLILVIAGCNYVNFATARAIQRHKEIGLRKIFWARKYQLFEQLFTEAIFVNLIATVLAFLLIALVNPFLFSLTNIDLLHEMIFNLGIGYQLAIIAAAVLFSGLYPAWLVSKSSYQSLSSKSQSQLKIQRPIVVFQFAISIFVIGFTLLISAQLRFMQESNAGLELEKTLVLNGPSVENSEFDLGQRLGSFQSSLKTDSRIKGVSAANFIPGKLISGNAEGYVRRLSVPEEEANNYSFTQIDEDFIPEFKLEILAGRGFNNASSGQETVIINEEASKLLGFESPEDAIGQRIHYRRNSTPEIIGVIKNFHQFSLREAYQPIIFEKGKQPDSYLYLKFNSSSETALLSDLKASWEQAFPGNPFNYFYLDEFYNQQYQQDQNFFQMFQIFSGLAILVASLGFFGLTFFLATTKVKEIGIRKTLGAEFKDVVAILGKGTVPSLLIAGLISIPCIYFLGNSWLQDYAFRIAIGWWVLLLPLILFGLLTLFIIQIQALRSYRANPIDALQEGGNGNLSR</sequence>
<dbReference type="RefSeq" id="WP_222583619.1">
    <property type="nucleotide sequence ID" value="NZ_JAHVHP010000001.1"/>
</dbReference>
<dbReference type="PANTHER" id="PTHR30572:SF18">
    <property type="entry name" value="ABC-TYPE MACROLIDE FAMILY EXPORT SYSTEM PERMEASE COMPONENT 2"/>
    <property type="match status" value="1"/>
</dbReference>
<feature type="transmembrane region" description="Helical" evidence="6">
    <location>
        <begin position="725"/>
        <end position="751"/>
    </location>
</feature>
<evidence type="ECO:0000259" key="7">
    <source>
        <dbReference type="Pfam" id="PF02687"/>
    </source>
</evidence>
<comment type="subcellular location">
    <subcellularLocation>
        <location evidence="1">Cell membrane</location>
        <topology evidence="1">Multi-pass membrane protein</topology>
    </subcellularLocation>
</comment>
<evidence type="ECO:0000256" key="1">
    <source>
        <dbReference type="ARBA" id="ARBA00004651"/>
    </source>
</evidence>
<feature type="domain" description="ABC3 transporter permease C-terminal" evidence="7">
    <location>
        <begin position="296"/>
        <end position="410"/>
    </location>
</feature>
<evidence type="ECO:0000256" key="2">
    <source>
        <dbReference type="ARBA" id="ARBA00022475"/>
    </source>
</evidence>
<dbReference type="Proteomes" id="UP000766609">
    <property type="component" value="Unassembled WGS sequence"/>
</dbReference>
<dbReference type="InterPro" id="IPR003838">
    <property type="entry name" value="ABC3_permease_C"/>
</dbReference>
<proteinExistence type="predicted"/>
<keyword evidence="10" id="KW-1185">Reference proteome</keyword>
<protein>
    <submittedName>
        <fullName evidence="9">ABC transporter permease</fullName>
    </submittedName>
</protein>
<dbReference type="EMBL" id="JAHVHP010000001">
    <property type="protein sequence ID" value="MBY5950767.1"/>
    <property type="molecule type" value="Genomic_DNA"/>
</dbReference>
<evidence type="ECO:0000313" key="9">
    <source>
        <dbReference type="EMBL" id="MBY5950767.1"/>
    </source>
</evidence>
<dbReference type="PROSITE" id="PS51257">
    <property type="entry name" value="PROKAR_LIPOPROTEIN"/>
    <property type="match status" value="1"/>
</dbReference>
<feature type="transmembrane region" description="Helical" evidence="6">
    <location>
        <begin position="290"/>
        <end position="312"/>
    </location>
</feature>
<accession>A0ABS7N383</accession>